<dbReference type="GO" id="GO:0005975">
    <property type="term" value="P:carbohydrate metabolic process"/>
    <property type="evidence" value="ECO:0007669"/>
    <property type="project" value="InterPro"/>
</dbReference>
<dbReference type="Gene3D" id="2.115.10.20">
    <property type="entry name" value="Glycosyl hydrolase domain, family 43"/>
    <property type="match status" value="1"/>
</dbReference>
<organism evidence="9 10">
    <name type="scientific">Pseudogymnoascus verrucosus</name>
    <dbReference type="NCBI Taxonomy" id="342668"/>
    <lineage>
        <taxon>Eukaryota</taxon>
        <taxon>Fungi</taxon>
        <taxon>Dikarya</taxon>
        <taxon>Ascomycota</taxon>
        <taxon>Pezizomycotina</taxon>
        <taxon>Leotiomycetes</taxon>
        <taxon>Thelebolales</taxon>
        <taxon>Thelebolaceae</taxon>
        <taxon>Pseudogymnoascus</taxon>
    </lineage>
</organism>
<proteinExistence type="inferred from homology"/>
<sequence length="583" mass="62709">MKIILSALVAFLYAMPIFGQQYSNPVLWEDLADLDIFRVDDVYYYSASTMHYSPGAPILRSYDLVNWEFIGHSVPTLDWGTKYNLVSGQSAYVKGIYASTMRYHPTRKLYYWIGCIEYAATYVYTSPSITGPWTKAASISTCYYDAGLLIDDDGTMYVAYGNTQLSVAQLSADGLSQAKTQVVYNTPSSIGTLEGSRMYKINGAYYIFVTRPANGQYVLRSTSGPFGPYTVKELLLNIGTPVSGSGVPHQGGLIQTPSGAWHYMAFIDNYPGGRTPVLAPITWGTDGFPAITKVNGGWGASYPLPLPAHALKSPAGTDTFSGTSLGPEWEWNHNPDTTKFTVNNGLTLYTTTVTSDLYAARNTLTHRILGPTSSGTILLDYSTTKDGDRAGLALLRDTSAWIGVVNNGGTFRVSMYSGLTMTSTWATSSTGSEVAGATVSGGKIWLRIYADIHPGASQQGSFYYSTDGTTFTKLGSLTMNNAWQFFMGYRYAIFNHATKALGGYVKVNSFAMDSPGYTTSSPAQSTPPTNTNPVSTPTSSGGGTTTTIPGGTVAQYGQCGGIGYTGATACQSPFTCKYSNDWA</sequence>
<feature type="signal peptide" evidence="7">
    <location>
        <begin position="1"/>
        <end position="19"/>
    </location>
</feature>
<reference evidence="9 10" key="1">
    <citation type="submission" date="2016-03" db="EMBL/GenBank/DDBJ databases">
        <title>Comparative genomics of Pseudogymnoascus destructans, the fungus causing white-nose syndrome of bats.</title>
        <authorList>
            <person name="Palmer J.M."/>
            <person name="Drees K.P."/>
            <person name="Foster J.T."/>
            <person name="Lindner D.L."/>
        </authorList>
    </citation>
    <scope>NUCLEOTIDE SEQUENCE [LARGE SCALE GENOMIC DNA]</scope>
    <source>
        <strain evidence="9 10">UAMH 10579</strain>
    </source>
</reference>
<dbReference type="InterPro" id="IPR023296">
    <property type="entry name" value="Glyco_hydro_beta-prop_sf"/>
</dbReference>
<dbReference type="PANTHER" id="PTHR42812">
    <property type="entry name" value="BETA-XYLOSIDASE"/>
    <property type="match status" value="1"/>
</dbReference>
<dbReference type="SUPFAM" id="SSF49899">
    <property type="entry name" value="Concanavalin A-like lectins/glucanases"/>
    <property type="match status" value="1"/>
</dbReference>
<evidence type="ECO:0000256" key="1">
    <source>
        <dbReference type="ARBA" id="ARBA00009865"/>
    </source>
</evidence>
<dbReference type="InterPro" id="IPR035971">
    <property type="entry name" value="CBD_sf"/>
</dbReference>
<keyword evidence="3 5" id="KW-0378">Hydrolase</keyword>
<dbReference type="InterPro" id="IPR051795">
    <property type="entry name" value="Glycosyl_Hydrlase_43"/>
</dbReference>
<gene>
    <name evidence="9" type="ORF">VE01_00744</name>
</gene>
<dbReference type="Gene3D" id="2.60.120.200">
    <property type="match status" value="1"/>
</dbReference>
<dbReference type="Proteomes" id="UP000091956">
    <property type="component" value="Unassembled WGS sequence"/>
</dbReference>
<evidence type="ECO:0000313" key="10">
    <source>
        <dbReference type="Proteomes" id="UP000091956"/>
    </source>
</evidence>
<evidence type="ECO:0000259" key="8">
    <source>
        <dbReference type="PROSITE" id="PS51164"/>
    </source>
</evidence>
<evidence type="ECO:0000256" key="4">
    <source>
        <dbReference type="ARBA" id="ARBA00023295"/>
    </source>
</evidence>
<accession>A0A2P2SWA3</accession>
<dbReference type="OrthoDB" id="2139957at2759"/>
<dbReference type="Pfam" id="PF17851">
    <property type="entry name" value="GH43_C2"/>
    <property type="match status" value="1"/>
</dbReference>
<dbReference type="AlphaFoldDB" id="A0A2P2SWA3"/>
<reference evidence="10" key="2">
    <citation type="journal article" date="2018" name="Nat. Commun.">
        <title>Extreme sensitivity to ultraviolet light in the fungal pathogen causing white-nose syndrome of bats.</title>
        <authorList>
            <person name="Palmer J.M."/>
            <person name="Drees K.P."/>
            <person name="Foster J.T."/>
            <person name="Lindner D.L."/>
        </authorList>
    </citation>
    <scope>NUCLEOTIDE SEQUENCE [LARGE SCALE GENOMIC DNA]</scope>
    <source>
        <strain evidence="10">UAMH 10579</strain>
    </source>
</reference>
<protein>
    <recommendedName>
        <fullName evidence="8">CBM1 domain-containing protein</fullName>
    </recommendedName>
</protein>
<dbReference type="SUPFAM" id="SSF75005">
    <property type="entry name" value="Arabinanase/levansucrase/invertase"/>
    <property type="match status" value="1"/>
</dbReference>
<evidence type="ECO:0000256" key="6">
    <source>
        <dbReference type="SAM" id="MobiDB-lite"/>
    </source>
</evidence>
<comment type="similarity">
    <text evidence="1 5">Belongs to the glycosyl hydrolase 43 family.</text>
</comment>
<evidence type="ECO:0000256" key="7">
    <source>
        <dbReference type="SAM" id="SignalP"/>
    </source>
</evidence>
<dbReference type="EMBL" id="KV460207">
    <property type="protein sequence ID" value="OBU01121.1"/>
    <property type="molecule type" value="Genomic_DNA"/>
</dbReference>
<dbReference type="InterPro" id="IPR006710">
    <property type="entry name" value="Glyco_hydro_43"/>
</dbReference>
<evidence type="ECO:0000313" key="9">
    <source>
        <dbReference type="EMBL" id="OBU01121.1"/>
    </source>
</evidence>
<dbReference type="SUPFAM" id="SSF57180">
    <property type="entry name" value="Cellulose-binding domain"/>
    <property type="match status" value="1"/>
</dbReference>
<keyword evidence="4 5" id="KW-0326">Glycosidase</keyword>
<dbReference type="Pfam" id="PF00734">
    <property type="entry name" value="CBM_1"/>
    <property type="match status" value="1"/>
</dbReference>
<feature type="compositionally biased region" description="Low complexity" evidence="6">
    <location>
        <begin position="518"/>
        <end position="547"/>
    </location>
</feature>
<keyword evidence="2 7" id="KW-0732">Signal</keyword>
<dbReference type="PROSITE" id="PS51164">
    <property type="entry name" value="CBM1_2"/>
    <property type="match status" value="1"/>
</dbReference>
<dbReference type="GO" id="GO:0030248">
    <property type="term" value="F:cellulose binding"/>
    <property type="evidence" value="ECO:0007669"/>
    <property type="project" value="InterPro"/>
</dbReference>
<feature type="chain" id="PRO_5015198186" description="CBM1 domain-containing protein" evidence="7">
    <location>
        <begin position="20"/>
        <end position="583"/>
    </location>
</feature>
<dbReference type="InterPro" id="IPR000254">
    <property type="entry name" value="CBD"/>
</dbReference>
<dbReference type="STRING" id="342668.A0A2P2SWA3"/>
<dbReference type="InterPro" id="IPR041542">
    <property type="entry name" value="GH43_C2"/>
</dbReference>
<evidence type="ECO:0000256" key="5">
    <source>
        <dbReference type="RuleBase" id="RU361187"/>
    </source>
</evidence>
<dbReference type="Pfam" id="PF04616">
    <property type="entry name" value="Glyco_hydro_43"/>
    <property type="match status" value="1"/>
</dbReference>
<evidence type="ECO:0000256" key="3">
    <source>
        <dbReference type="ARBA" id="ARBA00022801"/>
    </source>
</evidence>
<dbReference type="SMART" id="SM00236">
    <property type="entry name" value="fCBD"/>
    <property type="match status" value="1"/>
</dbReference>
<dbReference type="InterPro" id="IPR013320">
    <property type="entry name" value="ConA-like_dom_sf"/>
</dbReference>
<name>A0A2P2SWA3_9PEZI</name>
<dbReference type="RefSeq" id="XP_018134853.1">
    <property type="nucleotide sequence ID" value="XM_018270272.1"/>
</dbReference>
<dbReference type="GeneID" id="28834130"/>
<feature type="region of interest" description="Disordered" evidence="6">
    <location>
        <begin position="517"/>
        <end position="547"/>
    </location>
</feature>
<dbReference type="PANTHER" id="PTHR42812:SF15">
    <property type="entry name" value="HYDROLASE, PUTATIVE (AFU_ORTHOLOGUE AFUA_2G00930)-RELATED"/>
    <property type="match status" value="1"/>
</dbReference>
<evidence type="ECO:0000256" key="2">
    <source>
        <dbReference type="ARBA" id="ARBA00022729"/>
    </source>
</evidence>
<keyword evidence="10" id="KW-1185">Reference proteome</keyword>
<dbReference type="CDD" id="cd09001">
    <property type="entry name" value="GH43_FsAxh1-like"/>
    <property type="match status" value="1"/>
</dbReference>
<dbReference type="GO" id="GO:0005576">
    <property type="term" value="C:extracellular region"/>
    <property type="evidence" value="ECO:0007669"/>
    <property type="project" value="InterPro"/>
</dbReference>
<feature type="domain" description="CBM1" evidence="8">
    <location>
        <begin position="551"/>
        <end position="583"/>
    </location>
</feature>
<dbReference type="GO" id="GO:0004553">
    <property type="term" value="F:hydrolase activity, hydrolyzing O-glycosyl compounds"/>
    <property type="evidence" value="ECO:0007669"/>
    <property type="project" value="InterPro"/>
</dbReference>